<reference evidence="4" key="2">
    <citation type="submission" date="2013-12" db="EMBL/GenBank/DDBJ databases">
        <title>Evolution of pathogenesis and genome organization in the Tremellales.</title>
        <authorList>
            <person name="Cuomo C."/>
            <person name="Litvintseva A."/>
            <person name="Heitman J."/>
            <person name="Chen Y."/>
            <person name="Sun S."/>
            <person name="Springer D."/>
            <person name="Dromer F."/>
            <person name="Young S."/>
            <person name="Zeng Q."/>
            <person name="Chapman S."/>
            <person name="Gujja S."/>
            <person name="Saif S."/>
            <person name="Birren B."/>
        </authorList>
    </citation>
    <scope>NUCLEOTIDE SEQUENCE [LARGE SCALE GENOMIC DNA]</scope>
    <source>
        <strain evidence="4">BCC8398</strain>
    </source>
</reference>
<keyword evidence="2" id="KW-0812">Transmembrane</keyword>
<keyword evidence="2" id="KW-0472">Membrane</keyword>
<dbReference type="AlphaFoldDB" id="A0A1B9GKL0"/>
<feature type="compositionally biased region" description="Polar residues" evidence="1">
    <location>
        <begin position="18"/>
        <end position="36"/>
    </location>
</feature>
<protein>
    <submittedName>
        <fullName evidence="3">Uncharacterized protein</fullName>
    </submittedName>
</protein>
<sequence>MSIPDPRRNSTEPLLPSPATTNNIQVEDNDGNSDSYKPTAPLANMGVSLSTARVIAPLSFAVDFGCQLYGMLSSPNMKDIHDRNLCSFSPQPFAIAGFFSPQQILQLLWIRELFRSDRQVEKGTIRYAPWYALGNGCIAVWMLFWNANNLKGSNVLVTINTLTQLYYTFFLRDPAPNTYQSKLTNVINITFAGIGVLDLFHNATAAYYPGIPPNMLVKLLTPLASIFTALSTPLLFASCIAYDLFGVAVGQHQMASRAIGGLGGGGGEGWARLLGGVGLGVVGIVAARAYNGARWV</sequence>
<reference evidence="3 4" key="1">
    <citation type="submission" date="2013-07" db="EMBL/GenBank/DDBJ databases">
        <title>The Genome Sequence of Cryptococcus heveanensis BCC8398.</title>
        <authorList>
            <consortium name="The Broad Institute Genome Sequencing Platform"/>
            <person name="Cuomo C."/>
            <person name="Litvintseva A."/>
            <person name="Chen Y."/>
            <person name="Heitman J."/>
            <person name="Sun S."/>
            <person name="Springer D."/>
            <person name="Dromer F."/>
            <person name="Young S.K."/>
            <person name="Zeng Q."/>
            <person name="Gargeya S."/>
            <person name="Fitzgerald M."/>
            <person name="Abouelleil A."/>
            <person name="Alvarado L."/>
            <person name="Berlin A.M."/>
            <person name="Chapman S.B."/>
            <person name="Dewar J."/>
            <person name="Goldberg J."/>
            <person name="Griggs A."/>
            <person name="Gujja S."/>
            <person name="Hansen M."/>
            <person name="Howarth C."/>
            <person name="Imamovic A."/>
            <person name="Larimer J."/>
            <person name="McCowan C."/>
            <person name="Murphy C."/>
            <person name="Pearson M."/>
            <person name="Priest M."/>
            <person name="Roberts A."/>
            <person name="Saif S."/>
            <person name="Shea T."/>
            <person name="Sykes S."/>
            <person name="Wortman J."/>
            <person name="Nusbaum C."/>
            <person name="Birren B."/>
        </authorList>
    </citation>
    <scope>NUCLEOTIDE SEQUENCE [LARGE SCALE GENOMIC DNA]</scope>
    <source>
        <strain evidence="3 4">BCC8398</strain>
    </source>
</reference>
<feature type="transmembrane region" description="Helical" evidence="2">
    <location>
        <begin position="183"/>
        <end position="203"/>
    </location>
</feature>
<feature type="compositionally biased region" description="Basic and acidic residues" evidence="1">
    <location>
        <begin position="1"/>
        <end position="10"/>
    </location>
</feature>
<proteinExistence type="predicted"/>
<feature type="transmembrane region" description="Helical" evidence="2">
    <location>
        <begin position="130"/>
        <end position="147"/>
    </location>
</feature>
<accession>A0A1B9GKL0</accession>
<evidence type="ECO:0000256" key="2">
    <source>
        <dbReference type="SAM" id="Phobius"/>
    </source>
</evidence>
<feature type="region of interest" description="Disordered" evidence="1">
    <location>
        <begin position="1"/>
        <end position="37"/>
    </location>
</feature>
<keyword evidence="4" id="KW-1185">Reference proteome</keyword>
<feature type="transmembrane region" description="Helical" evidence="2">
    <location>
        <begin position="270"/>
        <end position="290"/>
    </location>
</feature>
<evidence type="ECO:0000256" key="1">
    <source>
        <dbReference type="SAM" id="MobiDB-lite"/>
    </source>
</evidence>
<evidence type="ECO:0000313" key="3">
    <source>
        <dbReference type="EMBL" id="OCF31527.1"/>
    </source>
</evidence>
<feature type="transmembrane region" description="Helical" evidence="2">
    <location>
        <begin position="223"/>
        <end position="249"/>
    </location>
</feature>
<gene>
    <name evidence="3" type="ORF">I316_06726</name>
</gene>
<dbReference type="Proteomes" id="UP000092666">
    <property type="component" value="Unassembled WGS sequence"/>
</dbReference>
<dbReference type="EMBL" id="KV700133">
    <property type="protein sequence ID" value="OCF31527.1"/>
    <property type="molecule type" value="Genomic_DNA"/>
</dbReference>
<dbReference type="OrthoDB" id="2332199at2759"/>
<keyword evidence="2" id="KW-1133">Transmembrane helix</keyword>
<name>A0A1B9GKL0_9TREE</name>
<organism evidence="3 4">
    <name type="scientific">Kwoniella heveanensis BCC8398</name>
    <dbReference type="NCBI Taxonomy" id="1296120"/>
    <lineage>
        <taxon>Eukaryota</taxon>
        <taxon>Fungi</taxon>
        <taxon>Dikarya</taxon>
        <taxon>Basidiomycota</taxon>
        <taxon>Agaricomycotina</taxon>
        <taxon>Tremellomycetes</taxon>
        <taxon>Tremellales</taxon>
        <taxon>Cryptococcaceae</taxon>
        <taxon>Kwoniella</taxon>
    </lineage>
</organism>
<evidence type="ECO:0000313" key="4">
    <source>
        <dbReference type="Proteomes" id="UP000092666"/>
    </source>
</evidence>